<protein>
    <submittedName>
        <fullName evidence="2">Uncharacterized protein</fullName>
    </submittedName>
</protein>
<evidence type="ECO:0000256" key="1">
    <source>
        <dbReference type="SAM" id="MobiDB-lite"/>
    </source>
</evidence>
<comment type="caution">
    <text evidence="2">The sequence shown here is derived from an EMBL/GenBank/DDBJ whole genome shotgun (WGS) entry which is preliminary data.</text>
</comment>
<organism evidence="2 3">
    <name type="scientific">Dermatophagoides pteronyssinus</name>
    <name type="common">European house dust mite</name>
    <dbReference type="NCBI Taxonomy" id="6956"/>
    <lineage>
        <taxon>Eukaryota</taxon>
        <taxon>Metazoa</taxon>
        <taxon>Ecdysozoa</taxon>
        <taxon>Arthropoda</taxon>
        <taxon>Chelicerata</taxon>
        <taxon>Arachnida</taxon>
        <taxon>Acari</taxon>
        <taxon>Acariformes</taxon>
        <taxon>Sarcoptiformes</taxon>
        <taxon>Astigmata</taxon>
        <taxon>Psoroptidia</taxon>
        <taxon>Analgoidea</taxon>
        <taxon>Pyroglyphidae</taxon>
        <taxon>Dermatophagoidinae</taxon>
        <taxon>Dermatophagoides</taxon>
    </lineage>
</organism>
<name>A0ABQ8JBD1_DERPT</name>
<evidence type="ECO:0000313" key="3">
    <source>
        <dbReference type="Proteomes" id="UP000887458"/>
    </source>
</evidence>
<dbReference type="EMBL" id="NJHN03000054">
    <property type="protein sequence ID" value="KAH9419909.1"/>
    <property type="molecule type" value="Genomic_DNA"/>
</dbReference>
<feature type="compositionally biased region" description="Basic and acidic residues" evidence="1">
    <location>
        <begin position="1"/>
        <end position="10"/>
    </location>
</feature>
<reference evidence="2 3" key="2">
    <citation type="journal article" date="2022" name="Mol. Biol. Evol.">
        <title>Comparative Genomics Reveals Insights into the Divergent Evolution of Astigmatic Mites and Household Pest Adaptations.</title>
        <authorList>
            <person name="Xiong Q."/>
            <person name="Wan A.T."/>
            <person name="Liu X."/>
            <person name="Fung C.S."/>
            <person name="Xiao X."/>
            <person name="Malainual N."/>
            <person name="Hou J."/>
            <person name="Wang L."/>
            <person name="Wang M."/>
            <person name="Yang K.Y."/>
            <person name="Cui Y."/>
            <person name="Leung E.L."/>
            <person name="Nong W."/>
            <person name="Shin S.K."/>
            <person name="Au S.W."/>
            <person name="Jeong K.Y."/>
            <person name="Chew F.T."/>
            <person name="Hui J.H."/>
            <person name="Leung T.F."/>
            <person name="Tungtrongchitr A."/>
            <person name="Zhong N."/>
            <person name="Liu Z."/>
            <person name="Tsui S.K."/>
        </authorList>
    </citation>
    <scope>NUCLEOTIDE SEQUENCE [LARGE SCALE GENOMIC DNA]</scope>
    <source>
        <strain evidence="2">Derp</strain>
    </source>
</reference>
<proteinExistence type="predicted"/>
<feature type="compositionally biased region" description="Low complexity" evidence="1">
    <location>
        <begin position="14"/>
        <end position="26"/>
    </location>
</feature>
<evidence type="ECO:0000313" key="2">
    <source>
        <dbReference type="EMBL" id="KAH9419909.1"/>
    </source>
</evidence>
<gene>
    <name evidence="2" type="ORF">DERP_001742</name>
</gene>
<sequence length="67" mass="7306">MARSADHGTVDTKSFNSPPLSSSCSNVRASPVDCRPITTDLSQRNDSFTNATANFTLDAIQRYLKNL</sequence>
<dbReference type="PROSITE" id="PS51257">
    <property type="entry name" value="PROKAR_LIPOPROTEIN"/>
    <property type="match status" value="1"/>
</dbReference>
<accession>A0ABQ8JBD1</accession>
<keyword evidence="3" id="KW-1185">Reference proteome</keyword>
<dbReference type="Proteomes" id="UP000887458">
    <property type="component" value="Unassembled WGS sequence"/>
</dbReference>
<feature type="region of interest" description="Disordered" evidence="1">
    <location>
        <begin position="1"/>
        <end position="28"/>
    </location>
</feature>
<reference evidence="2 3" key="1">
    <citation type="journal article" date="2018" name="J. Allergy Clin. Immunol.">
        <title>High-quality assembly of Dermatophagoides pteronyssinus genome and transcriptome reveals a wide range of novel allergens.</title>
        <authorList>
            <person name="Liu X.Y."/>
            <person name="Yang K.Y."/>
            <person name="Wang M.Q."/>
            <person name="Kwok J.S."/>
            <person name="Zeng X."/>
            <person name="Yang Z."/>
            <person name="Xiao X.J."/>
            <person name="Lau C.P."/>
            <person name="Li Y."/>
            <person name="Huang Z.M."/>
            <person name="Ba J.G."/>
            <person name="Yim A.K."/>
            <person name="Ouyang C.Y."/>
            <person name="Ngai S.M."/>
            <person name="Chan T.F."/>
            <person name="Leung E.L."/>
            <person name="Liu L."/>
            <person name="Liu Z.G."/>
            <person name="Tsui S.K."/>
        </authorList>
    </citation>
    <scope>NUCLEOTIDE SEQUENCE [LARGE SCALE GENOMIC DNA]</scope>
    <source>
        <strain evidence="2">Derp</strain>
    </source>
</reference>